<comment type="similarity">
    <text evidence="1">Belongs to the peptidase C26 family.</text>
</comment>
<comment type="function">
    <text evidence="3">Involved in the breakdown of putrescine via hydrolysis of the gamma-glutamyl linkage of gamma-glutamyl-gamma-aminobutyrate.</text>
</comment>
<evidence type="ECO:0000256" key="1">
    <source>
        <dbReference type="ARBA" id="ARBA00011083"/>
    </source>
</evidence>
<dbReference type="InterPro" id="IPR011697">
    <property type="entry name" value="Peptidase_C26"/>
</dbReference>
<dbReference type="Proteomes" id="UP000252884">
    <property type="component" value="Unassembled WGS sequence"/>
</dbReference>
<dbReference type="EC" id="3.5.1.94" evidence="5"/>
<evidence type="ECO:0000313" key="7">
    <source>
        <dbReference type="Proteomes" id="UP000252884"/>
    </source>
</evidence>
<dbReference type="PROSITE" id="PS51273">
    <property type="entry name" value="GATASE_TYPE_1"/>
    <property type="match status" value="1"/>
</dbReference>
<name>A0A368XEF4_9BURK</name>
<dbReference type="GO" id="GO:0005829">
    <property type="term" value="C:cytosol"/>
    <property type="evidence" value="ECO:0007669"/>
    <property type="project" value="TreeGrafter"/>
</dbReference>
<dbReference type="CDD" id="cd01745">
    <property type="entry name" value="GATase1_2"/>
    <property type="match status" value="1"/>
</dbReference>
<evidence type="ECO:0000256" key="5">
    <source>
        <dbReference type="ARBA" id="ARBA00066788"/>
    </source>
</evidence>
<dbReference type="OrthoDB" id="9813383at2"/>
<dbReference type="Pfam" id="PF07722">
    <property type="entry name" value="Peptidase_C26"/>
    <property type="match status" value="1"/>
</dbReference>
<comment type="caution">
    <text evidence="6">The sequence shown here is derived from an EMBL/GenBank/DDBJ whole genome shotgun (WGS) entry which is preliminary data.</text>
</comment>
<dbReference type="GO" id="GO:0033969">
    <property type="term" value="F:gamma-glutamyl-gamma-aminobutyrate hydrolase activity"/>
    <property type="evidence" value="ECO:0007669"/>
    <property type="project" value="UniProtKB-EC"/>
</dbReference>
<dbReference type="Gene3D" id="3.40.50.880">
    <property type="match status" value="1"/>
</dbReference>
<comment type="catalytic activity">
    <reaction evidence="2">
        <text>4-(gamma-L-glutamylamino)butanoate + H2O = 4-aminobutanoate + L-glutamate</text>
        <dbReference type="Rhea" id="RHEA:19737"/>
        <dbReference type="ChEBI" id="CHEBI:15377"/>
        <dbReference type="ChEBI" id="CHEBI:29985"/>
        <dbReference type="ChEBI" id="CHEBI:58800"/>
        <dbReference type="ChEBI" id="CHEBI:59888"/>
        <dbReference type="EC" id="3.5.1.94"/>
    </reaction>
</comment>
<evidence type="ECO:0000313" key="6">
    <source>
        <dbReference type="EMBL" id="RCW64394.1"/>
    </source>
</evidence>
<dbReference type="GO" id="GO:0006598">
    <property type="term" value="P:polyamine catabolic process"/>
    <property type="evidence" value="ECO:0007669"/>
    <property type="project" value="TreeGrafter"/>
</dbReference>
<keyword evidence="6" id="KW-0378">Hydrolase</keyword>
<dbReference type="InterPro" id="IPR044668">
    <property type="entry name" value="PuuD-like"/>
</dbReference>
<dbReference type="PANTHER" id="PTHR43235:SF1">
    <property type="entry name" value="GLUTAMINE AMIDOTRANSFERASE PB2B2.05-RELATED"/>
    <property type="match status" value="1"/>
</dbReference>
<comment type="pathway">
    <text evidence="4">Amine and polyamine degradation; putrescine degradation; 4-aminobutanoate from putrescine: step 4/4.</text>
</comment>
<dbReference type="SUPFAM" id="SSF52317">
    <property type="entry name" value="Class I glutamine amidotransferase-like"/>
    <property type="match status" value="1"/>
</dbReference>
<dbReference type="FunFam" id="3.40.50.880:FF:000030">
    <property type="entry name" value="Gamma-glutamyl-gamma-aminobutyrate hydrolase PuuD"/>
    <property type="match status" value="1"/>
</dbReference>
<keyword evidence="7" id="KW-1185">Reference proteome</keyword>
<sequence length="268" mass="29177">MSTHHPSTPRNLPVVLVPACSKMLGHHPFQAAGQKYLDAVRLGGCLPLVVPAAQPDDVNALLSLADGVFLTGSVSNTHPRHFGEDVHDTSLPLDEARDAWTLPLVREVLRRGMPLFGICRGLQETNVALGGTLYQAVQEQPGLMDHRSRDEDPVDVQYGPVHPVHVQRGGVLERVLGLGDLQVNSLHGQGIRRLADGLRAEALAPDGLVEAFSVPQSSGFSLCVQWHPEWRADENPASRKLLTAFGRACQAWRAAHHRNEDDDLAPET</sequence>
<dbReference type="InterPro" id="IPR029062">
    <property type="entry name" value="Class_I_gatase-like"/>
</dbReference>
<evidence type="ECO:0000256" key="3">
    <source>
        <dbReference type="ARBA" id="ARBA00055068"/>
    </source>
</evidence>
<organism evidence="6 7">
    <name type="scientific">Pseudorhodoferax soli</name>
    <dbReference type="NCBI Taxonomy" id="545864"/>
    <lineage>
        <taxon>Bacteria</taxon>
        <taxon>Pseudomonadati</taxon>
        <taxon>Pseudomonadota</taxon>
        <taxon>Betaproteobacteria</taxon>
        <taxon>Burkholderiales</taxon>
        <taxon>Comamonadaceae</taxon>
    </lineage>
</organism>
<dbReference type="PANTHER" id="PTHR43235">
    <property type="entry name" value="GLUTAMINE AMIDOTRANSFERASE PB2B2.05-RELATED"/>
    <property type="match status" value="1"/>
</dbReference>
<evidence type="ECO:0000256" key="2">
    <source>
        <dbReference type="ARBA" id="ARBA00052718"/>
    </source>
</evidence>
<dbReference type="RefSeq" id="WP_114472254.1">
    <property type="nucleotide sequence ID" value="NZ_QPJK01000015.1"/>
</dbReference>
<dbReference type="AlphaFoldDB" id="A0A368XEF4"/>
<dbReference type="EMBL" id="QPJK01000015">
    <property type="protein sequence ID" value="RCW64394.1"/>
    <property type="molecule type" value="Genomic_DNA"/>
</dbReference>
<accession>A0A368XEF4</accession>
<gene>
    <name evidence="6" type="ORF">DES41_11518</name>
</gene>
<proteinExistence type="inferred from homology"/>
<evidence type="ECO:0000256" key="4">
    <source>
        <dbReference type="ARBA" id="ARBA00060634"/>
    </source>
</evidence>
<protein>
    <recommendedName>
        <fullName evidence="5">gamma-glutamyl-gamma-aminobutyrate hydrolase</fullName>
        <ecNumber evidence="5">3.5.1.94</ecNumber>
    </recommendedName>
</protein>
<reference evidence="6 7" key="1">
    <citation type="submission" date="2018-07" db="EMBL/GenBank/DDBJ databases">
        <title>Genomic Encyclopedia of Type Strains, Phase IV (KMG-IV): sequencing the most valuable type-strain genomes for metagenomic binning, comparative biology and taxonomic classification.</title>
        <authorList>
            <person name="Goeker M."/>
        </authorList>
    </citation>
    <scope>NUCLEOTIDE SEQUENCE [LARGE SCALE GENOMIC DNA]</scope>
    <source>
        <strain evidence="6 7">DSM 21634</strain>
    </source>
</reference>